<accession>A0A6A6XRN7</accession>
<feature type="domain" description="Disease resistance R13L4/SHOC-2-like LRR" evidence="4">
    <location>
        <begin position="101"/>
        <end position="177"/>
    </location>
</feature>
<evidence type="ECO:0000313" key="5">
    <source>
        <dbReference type="EMBL" id="KAF2799049.1"/>
    </source>
</evidence>
<dbReference type="Pfam" id="PF23598">
    <property type="entry name" value="LRR_14"/>
    <property type="match status" value="1"/>
</dbReference>
<evidence type="ECO:0000313" key="6">
    <source>
        <dbReference type="Proteomes" id="UP000799757"/>
    </source>
</evidence>
<reference evidence="5" key="1">
    <citation type="journal article" date="2020" name="Stud. Mycol.">
        <title>101 Dothideomycetes genomes: a test case for predicting lifestyles and emergence of pathogens.</title>
        <authorList>
            <person name="Haridas S."/>
            <person name="Albert R."/>
            <person name="Binder M."/>
            <person name="Bloem J."/>
            <person name="Labutti K."/>
            <person name="Salamov A."/>
            <person name="Andreopoulos B."/>
            <person name="Baker S."/>
            <person name="Barry K."/>
            <person name="Bills G."/>
            <person name="Bluhm B."/>
            <person name="Cannon C."/>
            <person name="Castanera R."/>
            <person name="Culley D."/>
            <person name="Daum C."/>
            <person name="Ezra D."/>
            <person name="Gonzalez J."/>
            <person name="Henrissat B."/>
            <person name="Kuo A."/>
            <person name="Liang C."/>
            <person name="Lipzen A."/>
            <person name="Lutzoni F."/>
            <person name="Magnuson J."/>
            <person name="Mondo S."/>
            <person name="Nolan M."/>
            <person name="Ohm R."/>
            <person name="Pangilinan J."/>
            <person name="Park H.-J."/>
            <person name="Ramirez L."/>
            <person name="Alfaro M."/>
            <person name="Sun H."/>
            <person name="Tritt A."/>
            <person name="Yoshinaga Y."/>
            <person name="Zwiers L.-H."/>
            <person name="Turgeon B."/>
            <person name="Goodwin S."/>
            <person name="Spatafora J."/>
            <person name="Crous P."/>
            <person name="Grigoriev I."/>
        </authorList>
    </citation>
    <scope>NUCLEOTIDE SEQUENCE</scope>
    <source>
        <strain evidence="5">CBS 109.77</strain>
    </source>
</reference>
<dbReference type="SUPFAM" id="SSF52075">
    <property type="entry name" value="Outer arm dynein light chain 1"/>
    <property type="match status" value="1"/>
</dbReference>
<dbReference type="PANTHER" id="PTHR48051:SF54">
    <property type="entry name" value="LEUCINE-RICH REPEAT-CONTAINING PROTEIN"/>
    <property type="match status" value="1"/>
</dbReference>
<name>A0A6A6XRN7_9PLEO</name>
<organism evidence="5 6">
    <name type="scientific">Melanomma pulvis-pyrius CBS 109.77</name>
    <dbReference type="NCBI Taxonomy" id="1314802"/>
    <lineage>
        <taxon>Eukaryota</taxon>
        <taxon>Fungi</taxon>
        <taxon>Dikarya</taxon>
        <taxon>Ascomycota</taxon>
        <taxon>Pezizomycotina</taxon>
        <taxon>Dothideomycetes</taxon>
        <taxon>Pleosporomycetidae</taxon>
        <taxon>Pleosporales</taxon>
        <taxon>Melanommataceae</taxon>
        <taxon>Melanomma</taxon>
    </lineage>
</organism>
<dbReference type="SMART" id="SM00369">
    <property type="entry name" value="LRR_TYP"/>
    <property type="match status" value="4"/>
</dbReference>
<keyword evidence="1" id="KW-0433">Leucine-rich repeat</keyword>
<gene>
    <name evidence="5" type="ORF">K505DRAFT_321402</name>
</gene>
<feature type="region of interest" description="Disordered" evidence="3">
    <location>
        <begin position="31"/>
        <end position="52"/>
    </location>
</feature>
<proteinExistence type="predicted"/>
<dbReference type="InterPro" id="IPR001611">
    <property type="entry name" value="Leu-rich_rpt"/>
</dbReference>
<dbReference type="Proteomes" id="UP000799757">
    <property type="component" value="Unassembled WGS sequence"/>
</dbReference>
<evidence type="ECO:0000259" key="4">
    <source>
        <dbReference type="Pfam" id="PF23598"/>
    </source>
</evidence>
<feature type="region of interest" description="Disordered" evidence="3">
    <location>
        <begin position="227"/>
        <end position="346"/>
    </location>
</feature>
<dbReference type="Pfam" id="PF10428">
    <property type="entry name" value="SOG2"/>
    <property type="match status" value="2"/>
</dbReference>
<keyword evidence="2" id="KW-0677">Repeat</keyword>
<dbReference type="InterPro" id="IPR032675">
    <property type="entry name" value="LRR_dom_sf"/>
</dbReference>
<keyword evidence="6" id="KW-1185">Reference proteome</keyword>
<dbReference type="OrthoDB" id="1394818at2759"/>
<dbReference type="InterPro" id="IPR003591">
    <property type="entry name" value="Leu-rich_rpt_typical-subtyp"/>
</dbReference>
<protein>
    <recommendedName>
        <fullName evidence="4">Disease resistance R13L4/SHOC-2-like LRR domain-containing protein</fullName>
    </recommendedName>
</protein>
<feature type="compositionally biased region" description="Polar residues" evidence="3">
    <location>
        <begin position="297"/>
        <end position="306"/>
    </location>
</feature>
<dbReference type="GO" id="GO:0005737">
    <property type="term" value="C:cytoplasm"/>
    <property type="evidence" value="ECO:0007669"/>
    <property type="project" value="TreeGrafter"/>
</dbReference>
<evidence type="ECO:0000256" key="1">
    <source>
        <dbReference type="ARBA" id="ARBA00022614"/>
    </source>
</evidence>
<dbReference type="Gene3D" id="3.80.10.10">
    <property type="entry name" value="Ribonuclease Inhibitor"/>
    <property type="match status" value="1"/>
</dbReference>
<dbReference type="PANTHER" id="PTHR48051">
    <property type="match status" value="1"/>
</dbReference>
<sequence>MPMMSNDVATPISDEEVLALAKAAIAQSREELNQRAVSDTPPAPRDLQQQQQQPGITIDLGHNSIARLPDEVIDVIRAEIERLALSHNLLQTLPLRLIECKRLRYLNVRYNSMREIPEAILQMTSLEILDVSRNKLRSIPPRIANLTSLKVLAIAKNKIEELPVCLGDINSLQVLKLDGNNLRFPPPDVCTIKDNAPSPANENERDAVIATQVKRFMRQHANREKTRIEVERLRVESSGDESWTESNPETPRPSRPSGRANGGRFPVKPSINTLDGFGPSPDSPGMAPPIPSRSHFRVQSQQNNGLSRRPPISPLILTNGSNERNRSQSDGAGSASHRQKRMGIYTNKTSELGSVDELRRTSHFRGFSQGYVLPGNNVPNGLSGPATAVGYGDNGTVRSLANRPLSDVREHKRGSRAPDIVVEAAKNFLYAISQLHDAVAHMMRSIKRTDRTKEGLRRKEDFYRRFSATISNIRALNETLHRFDTLAEEDEEEAQKLSQYVYVYALKCLDLFMSINLSIAENRVEITQNADPRIVRTFLFLQQGSLIEMRNACSILGAQFKDTTMASRRPGATDALATIRARPLKIRRFQTSPPQRNGQYQIPPPVILHSNDNSRTNTLTSISAATPRSGESFSTLTTTMSRTNTLTSNFDEADEDAQFERIYGKLRTACDTCRNYIPQISKLLKNNFEAMRRELDSEHPRIKVLAGLIDKSNEVQEMTVPLANRLSQMQLKDSYVRSQPDFWQQCMGFIKAWGELAAASTGQGRNMGLLSPEVKQLMKPLHKTVKDASLAINDSPWSHLTSNNHGLMGPPSLSSFTSRTQPPRFLGKPSTMSSGGGPSFPGPINTSITSVASAFSQSYTNSSLGSQGSGGYITPVPATPLSAALGAAAQATVPNTPSHPHVAPLNTLNVFERADRLLSQTARRV</sequence>
<dbReference type="InterPro" id="IPR019487">
    <property type="entry name" value="RAM_signalling_pathway_SOG2"/>
</dbReference>
<evidence type="ECO:0000256" key="2">
    <source>
        <dbReference type="ARBA" id="ARBA00022737"/>
    </source>
</evidence>
<dbReference type="PROSITE" id="PS51450">
    <property type="entry name" value="LRR"/>
    <property type="match status" value="1"/>
</dbReference>
<dbReference type="InterPro" id="IPR050216">
    <property type="entry name" value="LRR_domain-containing"/>
</dbReference>
<dbReference type="AlphaFoldDB" id="A0A6A6XRN7"/>
<feature type="compositionally biased region" description="Basic and acidic residues" evidence="3">
    <location>
        <begin position="227"/>
        <end position="237"/>
    </location>
</feature>
<dbReference type="EMBL" id="MU001771">
    <property type="protein sequence ID" value="KAF2799049.1"/>
    <property type="molecule type" value="Genomic_DNA"/>
</dbReference>
<evidence type="ECO:0000256" key="3">
    <source>
        <dbReference type="SAM" id="MobiDB-lite"/>
    </source>
</evidence>
<dbReference type="InterPro" id="IPR055414">
    <property type="entry name" value="LRR_R13L4/SHOC2-like"/>
</dbReference>